<keyword evidence="4" id="KW-0067">ATP-binding</keyword>
<dbReference type="InterPro" id="IPR039760">
    <property type="entry name" value="MOFRL_protein"/>
</dbReference>
<evidence type="ECO:0000259" key="6">
    <source>
        <dbReference type="Pfam" id="PF05161"/>
    </source>
</evidence>
<dbReference type="FunFam" id="3.40.50.10180:FF:000001">
    <property type="entry name" value="Glycerate kinase"/>
    <property type="match status" value="1"/>
</dbReference>
<dbReference type="GO" id="GO:0008887">
    <property type="term" value="F:glycerate kinase activity"/>
    <property type="evidence" value="ECO:0007669"/>
    <property type="project" value="InterPro"/>
</dbReference>
<accession>A0A975YIQ4</accession>
<dbReference type="AlphaFoldDB" id="A0A975YIQ4"/>
<evidence type="ECO:0000259" key="7">
    <source>
        <dbReference type="Pfam" id="PF13660"/>
    </source>
</evidence>
<dbReference type="Proteomes" id="UP000694001">
    <property type="component" value="Chromosome"/>
</dbReference>
<name>A0A975YIQ4_9PROT</name>
<reference evidence="8" key="1">
    <citation type="submission" date="2021-06" db="EMBL/GenBank/DDBJ databases">
        <title>Elioraea tepida, sp. nov., a moderately thermophilic aerobic anoxygenic phototrophic bacterium isolated from an alkaline siliceous hot spring mat community in Yellowstone National Park, WY, USA.</title>
        <authorList>
            <person name="Saini M.K."/>
            <person name="Yoshida S."/>
            <person name="Sebastian A."/>
            <person name="Hirose S."/>
            <person name="Hara E."/>
            <person name="Tamaki H."/>
            <person name="Soulier N.T."/>
            <person name="Albert I."/>
            <person name="Hanada S."/>
            <person name="Bryant D.A."/>
            <person name="Tank M."/>
        </authorList>
    </citation>
    <scope>NUCLEOTIDE SEQUENCE</scope>
    <source>
        <strain evidence="8">MS-P2</strain>
    </source>
</reference>
<evidence type="ECO:0000256" key="3">
    <source>
        <dbReference type="ARBA" id="ARBA00022777"/>
    </source>
</evidence>
<feature type="region of interest" description="Disordered" evidence="5">
    <location>
        <begin position="1"/>
        <end position="21"/>
    </location>
</feature>
<evidence type="ECO:0000256" key="1">
    <source>
        <dbReference type="ARBA" id="ARBA00022679"/>
    </source>
</evidence>
<gene>
    <name evidence="8" type="ORF">KO353_10865</name>
</gene>
<evidence type="ECO:0000313" key="9">
    <source>
        <dbReference type="Proteomes" id="UP000694001"/>
    </source>
</evidence>
<dbReference type="InterPro" id="IPR025286">
    <property type="entry name" value="MOFRL_assoc_dom"/>
</dbReference>
<dbReference type="PANTHER" id="PTHR12227">
    <property type="entry name" value="GLYCERATE KINASE"/>
    <property type="match status" value="1"/>
</dbReference>
<keyword evidence="1" id="KW-0808">Transferase</keyword>
<dbReference type="GO" id="GO:0005524">
    <property type="term" value="F:ATP binding"/>
    <property type="evidence" value="ECO:0007669"/>
    <property type="project" value="UniProtKB-KW"/>
</dbReference>
<feature type="domain" description="MOFRL-associated" evidence="7">
    <location>
        <begin position="34"/>
        <end position="255"/>
    </location>
</feature>
<dbReference type="PANTHER" id="PTHR12227:SF0">
    <property type="entry name" value="GLYCERATE KINASE"/>
    <property type="match status" value="1"/>
</dbReference>
<dbReference type="EMBL" id="CP076448">
    <property type="protein sequence ID" value="QXM23801.1"/>
    <property type="molecule type" value="Genomic_DNA"/>
</dbReference>
<keyword evidence="9" id="KW-1185">Reference proteome</keyword>
<proteinExistence type="predicted"/>
<sequence length="451" mass="45425">MARADTLRHTPPPGQGKREDARVEWTDGAARAALRAIFDSAIAAADPRVVLPPALATIDRPRGRTVVVGAGKSAALMAQVTEEAWSAPVEGVVVTPDRHAVPTRRVRVLEASHPVPDSRSEAAARAVLDAVSGLTEDDLVLALISGGGSALLSLPAPGLTAEHKQAVNRALLASGATIGEMNAVRKHLSAIKGGRLAAAAAPARVVTLAISDVPGDDPAVIASGPTVPDPTTFADARAIVAKYQISLPEPVAAHLAAARDETPKPGDPRLARAEFRLIATARMALEAAAAAARARGLTPLILGDALEGESTVMGTVMAGIALSCAAHGTPAAPPCVLLSGGETTVTIGSVRPGRGGRNTAFLAGLALALKGARGIWAIAGDSDGIDGTEDAAGAIVAPDTLARARAAGLDPAALAAGFNSYSLFAGCGDLVVTGPTLTNVNDIRAILVAPH</sequence>
<dbReference type="KEGG" id="elio:KO353_10865"/>
<organism evidence="8 9">
    <name type="scientific">Elioraea tepida</name>
    <dbReference type="NCBI Taxonomy" id="2843330"/>
    <lineage>
        <taxon>Bacteria</taxon>
        <taxon>Pseudomonadati</taxon>
        <taxon>Pseudomonadota</taxon>
        <taxon>Alphaproteobacteria</taxon>
        <taxon>Acetobacterales</taxon>
        <taxon>Elioraeaceae</taxon>
        <taxon>Elioraea</taxon>
    </lineage>
</organism>
<keyword evidence="3 8" id="KW-0418">Kinase</keyword>
<dbReference type="Pfam" id="PF05161">
    <property type="entry name" value="MOFRL"/>
    <property type="match status" value="1"/>
</dbReference>
<evidence type="ECO:0000256" key="5">
    <source>
        <dbReference type="SAM" id="MobiDB-lite"/>
    </source>
</evidence>
<evidence type="ECO:0000313" key="8">
    <source>
        <dbReference type="EMBL" id="QXM23801.1"/>
    </source>
</evidence>
<feature type="domain" description="MOFRL" evidence="6">
    <location>
        <begin position="335"/>
        <end position="442"/>
    </location>
</feature>
<evidence type="ECO:0000256" key="2">
    <source>
        <dbReference type="ARBA" id="ARBA00022741"/>
    </source>
</evidence>
<dbReference type="Pfam" id="PF13660">
    <property type="entry name" value="DUF4147"/>
    <property type="match status" value="1"/>
</dbReference>
<keyword evidence="2" id="KW-0547">Nucleotide-binding</keyword>
<dbReference type="GO" id="GO:0005737">
    <property type="term" value="C:cytoplasm"/>
    <property type="evidence" value="ECO:0007669"/>
    <property type="project" value="TreeGrafter"/>
</dbReference>
<dbReference type="InterPro" id="IPR007835">
    <property type="entry name" value="MOFRL"/>
</dbReference>
<protein>
    <submittedName>
        <fullName evidence="8">Glycerate kinase</fullName>
    </submittedName>
</protein>
<evidence type="ECO:0000256" key="4">
    <source>
        <dbReference type="ARBA" id="ARBA00022840"/>
    </source>
</evidence>